<dbReference type="SUPFAM" id="SSF51182">
    <property type="entry name" value="RmlC-like cupins"/>
    <property type="match status" value="1"/>
</dbReference>
<comment type="caution">
    <text evidence="3">The sequence shown here is derived from an EMBL/GenBank/DDBJ whole genome shotgun (WGS) entry which is preliminary data.</text>
</comment>
<dbReference type="PANTHER" id="PTHR46390">
    <property type="entry name" value="MANNOSE-1-PHOSPHATE GUANYLYLTRANSFERASE"/>
    <property type="match status" value="1"/>
</dbReference>
<dbReference type="InterPro" id="IPR014710">
    <property type="entry name" value="RmlC-like_jellyroll"/>
</dbReference>
<dbReference type="Pfam" id="PF22640">
    <property type="entry name" value="ManC_GMP_beta-helix"/>
    <property type="match status" value="1"/>
</dbReference>
<keyword evidence="3" id="KW-0808">Transferase</keyword>
<dbReference type="CDD" id="cd02213">
    <property type="entry name" value="cupin_PMI_typeII_C"/>
    <property type="match status" value="1"/>
</dbReference>
<organism evidence="3">
    <name type="scientific">Pseudidiomarina aestuarii</name>
    <dbReference type="NCBI Taxonomy" id="624146"/>
    <lineage>
        <taxon>Bacteria</taxon>
        <taxon>Pseudomonadati</taxon>
        <taxon>Pseudomonadota</taxon>
        <taxon>Gammaproteobacteria</taxon>
        <taxon>Alteromonadales</taxon>
        <taxon>Idiomarinaceae</taxon>
        <taxon>Pseudidiomarina</taxon>
    </lineage>
</organism>
<evidence type="ECO:0000259" key="1">
    <source>
        <dbReference type="Pfam" id="PF01050"/>
    </source>
</evidence>
<reference evidence="3" key="1">
    <citation type="submission" date="2018-03" db="EMBL/GenBank/DDBJ databases">
        <title>Cross-interface Injection: A General Nanoliter Liquid Handling Method Applied to Single Cells Genome Amplification Automated Nanoliter Liquid Handling Applied to Single Cell Multiple Displacement Amplification.</title>
        <authorList>
            <person name="Yun J."/>
            <person name="Xu P."/>
            <person name="Xu J."/>
            <person name="Dai X."/>
            <person name="Wang Y."/>
            <person name="Zheng X."/>
            <person name="Cao C."/>
            <person name="Yi Q."/>
            <person name="Zhu Y."/>
            <person name="Wang L."/>
            <person name="Dong Z."/>
            <person name="Huang Y."/>
            <person name="Huang L."/>
            <person name="Du W."/>
        </authorList>
    </citation>
    <scope>NUCLEOTIDE SEQUENCE [LARGE SCALE GENOMIC DNA]</scope>
    <source>
        <strain evidence="3">Z-D3-2</strain>
    </source>
</reference>
<proteinExistence type="predicted"/>
<dbReference type="InterPro" id="IPR051161">
    <property type="entry name" value="Mannose-6P_isomerase_type2"/>
</dbReference>
<feature type="domain" description="Mannose-6-phosphate isomerase type II C-terminal" evidence="1">
    <location>
        <begin position="56"/>
        <end position="170"/>
    </location>
</feature>
<keyword evidence="3" id="KW-0548">Nucleotidyltransferase</keyword>
<dbReference type="InterPro" id="IPR054566">
    <property type="entry name" value="ManC/GMP-like_b-helix"/>
</dbReference>
<sequence length="175" mass="20008">QLFDSTNCFIHSKDRLVGTVGVDNLIIVDTADALLVAHGKRAQDVKQIYTELKNANHESHKLHRKVYRPWGSYTVLEEGPHFKIKRIEVKPHSSLSLQMHEHRSEHWVVLKGEAKIVNGDKELTISQDESTFILAGHKHRLCNATDNELVIIEVQTGKYVGEDDIIRFEDVYGRC</sequence>
<dbReference type="Gene3D" id="2.60.120.10">
    <property type="entry name" value="Jelly Rolls"/>
    <property type="match status" value="1"/>
</dbReference>
<dbReference type="InterPro" id="IPR029044">
    <property type="entry name" value="Nucleotide-diphossugar_trans"/>
</dbReference>
<dbReference type="InterPro" id="IPR011051">
    <property type="entry name" value="RmlC_Cupin_sf"/>
</dbReference>
<dbReference type="GO" id="GO:0004475">
    <property type="term" value="F:mannose-1-phosphate guanylyltransferase (GTP) activity"/>
    <property type="evidence" value="ECO:0007669"/>
    <property type="project" value="UniProtKB-EC"/>
</dbReference>
<evidence type="ECO:0000313" key="3">
    <source>
        <dbReference type="EMBL" id="PTB84509.1"/>
    </source>
</evidence>
<dbReference type="Gene3D" id="3.90.550.10">
    <property type="entry name" value="Spore Coat Polysaccharide Biosynthesis Protein SpsA, Chain A"/>
    <property type="match status" value="1"/>
</dbReference>
<dbReference type="GO" id="GO:0016853">
    <property type="term" value="F:isomerase activity"/>
    <property type="evidence" value="ECO:0007669"/>
    <property type="project" value="UniProtKB-KW"/>
</dbReference>
<feature type="non-terminal residue" evidence="3">
    <location>
        <position position="1"/>
    </location>
</feature>
<dbReference type="GO" id="GO:0005976">
    <property type="term" value="P:polysaccharide metabolic process"/>
    <property type="evidence" value="ECO:0007669"/>
    <property type="project" value="InterPro"/>
</dbReference>
<name>A0A2T4CSG2_9GAMM</name>
<dbReference type="GO" id="GO:0009298">
    <property type="term" value="P:GDP-mannose biosynthetic process"/>
    <property type="evidence" value="ECO:0007669"/>
    <property type="project" value="TreeGrafter"/>
</dbReference>
<accession>A0A2T4CSG2</accession>
<dbReference type="AlphaFoldDB" id="A0A2T4CSG2"/>
<dbReference type="PANTHER" id="PTHR46390:SF1">
    <property type="entry name" value="MANNOSE-1-PHOSPHATE GUANYLYLTRANSFERASE"/>
    <property type="match status" value="1"/>
</dbReference>
<dbReference type="EC" id="2.7.7.13" evidence="3"/>
<feature type="domain" description="MannoseP isomerase/GMP-like beta-helix" evidence="2">
    <location>
        <begin position="4"/>
        <end position="52"/>
    </location>
</feature>
<keyword evidence="3" id="KW-0413">Isomerase</keyword>
<dbReference type="EMBL" id="PYVN01000217">
    <property type="protein sequence ID" value="PTB84509.1"/>
    <property type="molecule type" value="Genomic_DNA"/>
</dbReference>
<evidence type="ECO:0000259" key="2">
    <source>
        <dbReference type="Pfam" id="PF22640"/>
    </source>
</evidence>
<dbReference type="InterPro" id="IPR001538">
    <property type="entry name" value="Man6P_isomerase-2_C"/>
</dbReference>
<protein>
    <submittedName>
        <fullName evidence="3">Mannose-1-phosphate guanylyltransferase/mannose-6-phosphate isomerase</fullName>
        <ecNumber evidence="3">2.7.7.13</ecNumber>
    </submittedName>
</protein>
<dbReference type="Pfam" id="PF01050">
    <property type="entry name" value="MannoseP_isomer"/>
    <property type="match status" value="1"/>
</dbReference>
<dbReference type="FunFam" id="2.60.120.10:FF:000032">
    <property type="entry name" value="Mannose-1-phosphate guanylyltransferase/mannose-6-phosphate isomerase"/>
    <property type="match status" value="1"/>
</dbReference>
<gene>
    <name evidence="3" type="primary">cpsB</name>
    <name evidence="3" type="ORF">C9940_06235</name>
</gene>